<name>A0AAD6X6Y4_9AGAR</name>
<proteinExistence type="predicted"/>
<organism evidence="3 4">
    <name type="scientific">Mycena alexandri</name>
    <dbReference type="NCBI Taxonomy" id="1745969"/>
    <lineage>
        <taxon>Eukaryota</taxon>
        <taxon>Fungi</taxon>
        <taxon>Dikarya</taxon>
        <taxon>Basidiomycota</taxon>
        <taxon>Agaricomycotina</taxon>
        <taxon>Agaricomycetes</taxon>
        <taxon>Agaricomycetidae</taxon>
        <taxon>Agaricales</taxon>
        <taxon>Marasmiineae</taxon>
        <taxon>Mycenaceae</taxon>
        <taxon>Mycena</taxon>
    </lineage>
</organism>
<feature type="transmembrane region" description="Helical" evidence="2">
    <location>
        <begin position="777"/>
        <end position="794"/>
    </location>
</feature>
<evidence type="ECO:0000313" key="4">
    <source>
        <dbReference type="Proteomes" id="UP001218188"/>
    </source>
</evidence>
<feature type="region of interest" description="Disordered" evidence="1">
    <location>
        <begin position="504"/>
        <end position="545"/>
    </location>
</feature>
<protein>
    <submittedName>
        <fullName evidence="3">Uncharacterized protein</fullName>
    </submittedName>
</protein>
<keyword evidence="2" id="KW-1133">Transmembrane helix</keyword>
<evidence type="ECO:0000313" key="3">
    <source>
        <dbReference type="EMBL" id="KAJ7037191.1"/>
    </source>
</evidence>
<keyword evidence="4" id="KW-1185">Reference proteome</keyword>
<accession>A0AAD6X6Y4</accession>
<gene>
    <name evidence="3" type="ORF">C8F04DRAFT_1180605</name>
</gene>
<reference evidence="3" key="1">
    <citation type="submission" date="2023-03" db="EMBL/GenBank/DDBJ databases">
        <title>Massive genome expansion in bonnet fungi (Mycena s.s.) driven by repeated elements and novel gene families across ecological guilds.</title>
        <authorList>
            <consortium name="Lawrence Berkeley National Laboratory"/>
            <person name="Harder C.B."/>
            <person name="Miyauchi S."/>
            <person name="Viragh M."/>
            <person name="Kuo A."/>
            <person name="Thoen E."/>
            <person name="Andreopoulos B."/>
            <person name="Lu D."/>
            <person name="Skrede I."/>
            <person name="Drula E."/>
            <person name="Henrissat B."/>
            <person name="Morin E."/>
            <person name="Kohler A."/>
            <person name="Barry K."/>
            <person name="LaButti K."/>
            <person name="Morin E."/>
            <person name="Salamov A."/>
            <person name="Lipzen A."/>
            <person name="Mereny Z."/>
            <person name="Hegedus B."/>
            <person name="Baldrian P."/>
            <person name="Stursova M."/>
            <person name="Weitz H."/>
            <person name="Taylor A."/>
            <person name="Grigoriev I.V."/>
            <person name="Nagy L.G."/>
            <person name="Martin F."/>
            <person name="Kauserud H."/>
        </authorList>
    </citation>
    <scope>NUCLEOTIDE SEQUENCE</scope>
    <source>
        <strain evidence="3">CBHHK200</strain>
    </source>
</reference>
<evidence type="ECO:0000256" key="1">
    <source>
        <dbReference type="SAM" id="MobiDB-lite"/>
    </source>
</evidence>
<keyword evidence="2" id="KW-0812">Transmembrane</keyword>
<dbReference type="AlphaFoldDB" id="A0AAD6X6Y4"/>
<feature type="transmembrane region" description="Helical" evidence="2">
    <location>
        <begin position="664"/>
        <end position="685"/>
    </location>
</feature>
<dbReference type="Proteomes" id="UP001218188">
    <property type="component" value="Unassembled WGS sequence"/>
</dbReference>
<evidence type="ECO:0000256" key="2">
    <source>
        <dbReference type="SAM" id="Phobius"/>
    </source>
</evidence>
<comment type="caution">
    <text evidence="3">The sequence shown here is derived from an EMBL/GenBank/DDBJ whole genome shotgun (WGS) entry which is preliminary data.</text>
</comment>
<dbReference type="EMBL" id="JARJCM010000038">
    <property type="protein sequence ID" value="KAJ7037191.1"/>
    <property type="molecule type" value="Genomic_DNA"/>
</dbReference>
<keyword evidence="2" id="KW-0472">Membrane</keyword>
<sequence>MIDEEPLTRPSVALNGLLCLPGCPGVCGTHDLASVKTLSGCHRSPRAFTAAELSTISHTAGSGLNSAVLDLAPNSFKILFETRGHPLTFSGCKLFGVGPIPLNVPRIHQDLFYSPLRSPRIEKFRPSSITSYPSRPGLSVAVYKPSEIILLYHLLTQPLKTPTRRSLHLPGTLRYRLGNYQRAPRARPEPPETSGVSSFSYPLPPHIELTIHISVDSFDVELTLTGTLDGTEAEAPDVCAADCNFKKTRASAQRHKFVIDTSHSPSSSSSSIRLLSRRGGRSGWCISMGSLDGEVKERNEYKRIKRGNEKEITHPTPFPTTAQVERKLHATKREMPDRRRYTRTARITPRRSKPVERRRRQVPNVAVVRDFSVKSHRQPHTPATGNAIDEVEVADTATAPATIPFPHLRPHPRRSPSCCSWRRWRRQARPRSNAVSAEEKLRRGSRRARRWWARRRRGCRGLRRRRHAGGRMRRRLSCVRRSRRASTTGVGTLLRRGRGWRGRVGGCSGSAGRSRARRTRGRGVRDLRRSGGEGGNEEGDGKGNQARTSTLAFSFLPSTAFLPPSRCPRIESKPLLEVAVEAIPYSYSLKDKSGRTGALIATMLTCLYAQRTDPAASHDTLPPFPFVSTTIVAVVWDHVDDHHPPRPPLTPELARNRYSTRLEFLLLVLTITIFFFTTTAAIFPLSTATSFLSNHDHRRPPSYHYHHLLLLTIMSTTGADLTSAISECESLVNRAYSVFYALFALVGAVVVALCVGRPPRTTSIKRLRHWIRTSSSFFFTTTTTWLFLLTTTTMNPSRILVAISECTPLVNPSQLVLCTVALAVGAVVVTIRFGRPPRTTSLKRLRRWIRICELRIIARRTYNRLPPTLAEIRALRPLFRVATIAEFPDSYANDGYGATYFNAVVADETLGAYYEGLITAAEFLAEVRVKVGETVNLPNRQQGYNGCNFRQTHFWLCCFYPKKRKAAEKMSHSLFLDDAPRARLPCSCQPGKVHAEYWWLRDLGSFSEVGGRIRDVLALLGQPDLVRHDLRDAWLMSLVASDKRIRTAFLMKDDLGGAESMGLGRRYVGKVYSAGVPAGVPGGPPWGAPGGLAERRPFSGPFTILRKALFQPSRKRCRKKTFQPAFRPS</sequence>
<feature type="transmembrane region" description="Helical" evidence="2">
    <location>
        <begin position="814"/>
        <end position="834"/>
    </location>
</feature>
<feature type="transmembrane region" description="Helical" evidence="2">
    <location>
        <begin position="705"/>
        <end position="725"/>
    </location>
</feature>
<feature type="transmembrane region" description="Helical" evidence="2">
    <location>
        <begin position="737"/>
        <end position="756"/>
    </location>
</feature>